<gene>
    <name evidence="7" type="ORF">SEUCBS140593_002239</name>
</gene>
<dbReference type="InterPro" id="IPR007219">
    <property type="entry name" value="XnlR_reg_dom"/>
</dbReference>
<dbReference type="PANTHER" id="PTHR47660">
    <property type="entry name" value="TRANSCRIPTION FACTOR WITH C2H2 AND ZN(2)-CYS(6) DNA BINDING DOMAIN (EUROFUNG)-RELATED-RELATED"/>
    <property type="match status" value="1"/>
</dbReference>
<feature type="domain" description="Xylanolytic transcriptional activator regulatory" evidence="6">
    <location>
        <begin position="49"/>
        <end position="269"/>
    </location>
</feature>
<evidence type="ECO:0000313" key="8">
    <source>
        <dbReference type="Proteomes" id="UP001642482"/>
    </source>
</evidence>
<evidence type="ECO:0000313" key="7">
    <source>
        <dbReference type="EMBL" id="CAK7214609.1"/>
    </source>
</evidence>
<keyword evidence="3" id="KW-0805">Transcription regulation</keyword>
<dbReference type="Pfam" id="PF04082">
    <property type="entry name" value="Fungal_trans"/>
    <property type="match status" value="1"/>
</dbReference>
<proteinExistence type="predicted"/>
<organism evidence="7 8">
    <name type="scientific">Sporothrix eucalyptigena</name>
    <dbReference type="NCBI Taxonomy" id="1812306"/>
    <lineage>
        <taxon>Eukaryota</taxon>
        <taxon>Fungi</taxon>
        <taxon>Dikarya</taxon>
        <taxon>Ascomycota</taxon>
        <taxon>Pezizomycotina</taxon>
        <taxon>Sordariomycetes</taxon>
        <taxon>Sordariomycetidae</taxon>
        <taxon>Ophiostomatales</taxon>
        <taxon>Ophiostomataceae</taxon>
        <taxon>Sporothrix</taxon>
    </lineage>
</organism>
<name>A0ABP0B4W7_9PEZI</name>
<evidence type="ECO:0000256" key="4">
    <source>
        <dbReference type="ARBA" id="ARBA00023163"/>
    </source>
</evidence>
<evidence type="ECO:0000256" key="1">
    <source>
        <dbReference type="ARBA" id="ARBA00022723"/>
    </source>
</evidence>
<keyword evidence="4" id="KW-0804">Transcription</keyword>
<keyword evidence="8" id="KW-1185">Reference proteome</keyword>
<protein>
    <recommendedName>
        <fullName evidence="6">Xylanolytic transcriptional activator regulatory domain-containing protein</fullName>
    </recommendedName>
</protein>
<dbReference type="PANTHER" id="PTHR47660:SF2">
    <property type="entry name" value="TRANSCRIPTION FACTOR WITH C2H2 AND ZN(2)-CYS(6) DNA BINDING DOMAIN (EUROFUNG)"/>
    <property type="match status" value="1"/>
</dbReference>
<keyword evidence="5" id="KW-0539">Nucleus</keyword>
<keyword evidence="1" id="KW-0479">Metal-binding</keyword>
<evidence type="ECO:0000259" key="6">
    <source>
        <dbReference type="Pfam" id="PF04082"/>
    </source>
</evidence>
<evidence type="ECO:0000256" key="3">
    <source>
        <dbReference type="ARBA" id="ARBA00023015"/>
    </source>
</evidence>
<keyword evidence="2" id="KW-0862">Zinc</keyword>
<evidence type="ECO:0000256" key="2">
    <source>
        <dbReference type="ARBA" id="ARBA00022833"/>
    </source>
</evidence>
<dbReference type="Proteomes" id="UP001642482">
    <property type="component" value="Unassembled WGS sequence"/>
</dbReference>
<comment type="caution">
    <text evidence="7">The sequence shown here is derived from an EMBL/GenBank/DDBJ whole genome shotgun (WGS) entry which is preliminary data.</text>
</comment>
<dbReference type="EMBL" id="CAWUHD010000014">
    <property type="protein sequence ID" value="CAK7214609.1"/>
    <property type="molecule type" value="Genomic_DNA"/>
</dbReference>
<reference evidence="7 8" key="1">
    <citation type="submission" date="2024-01" db="EMBL/GenBank/DDBJ databases">
        <authorList>
            <person name="Allen C."/>
            <person name="Tagirdzhanova G."/>
        </authorList>
    </citation>
    <scope>NUCLEOTIDE SEQUENCE [LARGE SCALE GENOMIC DNA]</scope>
</reference>
<evidence type="ECO:0000256" key="5">
    <source>
        <dbReference type="ARBA" id="ARBA00023242"/>
    </source>
</evidence>
<accession>A0ABP0B4W7</accession>
<sequence>MDTAARDAILSMALQFSKATASIGSFPSCDLLNILMQAYFVREAFKKDPWIHTATFRPDQCRTELLVALVASGSMFFSAAKVWKMGLALQEVVKLAVRSAVDNDNRVTRDLQLSQAFLLWVEIALWSGHRRKMEIGEGFASSIITMLRRSGTFRQGYYAPLPSLYGTQNDDERAQAWHKWVRQQSFRRLVLHMFMTEMRASIAFSRSPIMSVAELSFTLPAGRNLWDAPNAQEWKSRYHAKQTKDSSLTIVDGMYNTSQLASELDNIDMGLASLAVLYGFWCPVWAYIDARAASHLANGTPGSSSFSRASPWEGATRRHELCESIHTASLKLRSMNALCPEGQLVSEFLMMSLHVYFEDMQRFAGRYGVDEFKQALPRLQAWAQSDDQGNYPAKARPLPPLLDSLINLMDDICTAFVAE</sequence>